<evidence type="ECO:0000313" key="2">
    <source>
        <dbReference type="Proteomes" id="UP000805193"/>
    </source>
</evidence>
<reference evidence="1 2" key="1">
    <citation type="journal article" date="2020" name="Cell">
        <title>Large-Scale Comparative Analyses of Tick Genomes Elucidate Their Genetic Diversity and Vector Capacities.</title>
        <authorList>
            <consortium name="Tick Genome and Microbiome Consortium (TIGMIC)"/>
            <person name="Jia N."/>
            <person name="Wang J."/>
            <person name="Shi W."/>
            <person name="Du L."/>
            <person name="Sun Y."/>
            <person name="Zhan W."/>
            <person name="Jiang J.F."/>
            <person name="Wang Q."/>
            <person name="Zhang B."/>
            <person name="Ji P."/>
            <person name="Bell-Sakyi L."/>
            <person name="Cui X.M."/>
            <person name="Yuan T.T."/>
            <person name="Jiang B.G."/>
            <person name="Yang W.F."/>
            <person name="Lam T.T."/>
            <person name="Chang Q.C."/>
            <person name="Ding S.J."/>
            <person name="Wang X.J."/>
            <person name="Zhu J.G."/>
            <person name="Ruan X.D."/>
            <person name="Zhao L."/>
            <person name="Wei J.T."/>
            <person name="Ye R.Z."/>
            <person name="Que T.C."/>
            <person name="Du C.H."/>
            <person name="Zhou Y.H."/>
            <person name="Cheng J.X."/>
            <person name="Dai P.F."/>
            <person name="Guo W.B."/>
            <person name="Han X.H."/>
            <person name="Huang E.J."/>
            <person name="Li L.F."/>
            <person name="Wei W."/>
            <person name="Gao Y.C."/>
            <person name="Liu J.Z."/>
            <person name="Shao H.Z."/>
            <person name="Wang X."/>
            <person name="Wang C.C."/>
            <person name="Yang T.C."/>
            <person name="Huo Q.B."/>
            <person name="Li W."/>
            <person name="Chen H.Y."/>
            <person name="Chen S.E."/>
            <person name="Zhou L.G."/>
            <person name="Ni X.B."/>
            <person name="Tian J.H."/>
            <person name="Sheng Y."/>
            <person name="Liu T."/>
            <person name="Pan Y.S."/>
            <person name="Xia L.Y."/>
            <person name="Li J."/>
            <person name="Zhao F."/>
            <person name="Cao W.C."/>
        </authorList>
    </citation>
    <scope>NUCLEOTIDE SEQUENCE [LARGE SCALE GENOMIC DNA]</scope>
    <source>
        <strain evidence="1">Iper-2018</strain>
    </source>
</reference>
<sequence>MEAPEKKSRNFGKVSLGASVSSLIDLKAELLRKREALKAEKLKQPAQKEVYVKQKLSFANQPPHAEKGPPKTTPVPEQFPEEDADLQKSRAALERKAKLYDKLSSGQVIPDDEENEHYMVNFQRKAVDTIIEERENRELRDAPTVPTKEQVSRQREEEEDRNLPRAEYEKIDEGLAGTEDEWIDYTDALGRSRRCMRKDLPILIKNDRELTGKAGIVETDKPERTAQFLSHERMREELRQKWEEQEAENAFKESIHYGDVRFQGGVRHESTASASTTSPEMLAERQKQLDLLNKLREQTEKQKAISNSMKEKRKAMLEARLARIRQRKNIQTEGEEKKGSSDEESGDEDKKKEEEASVPPQGAAEQAKDSRVYEVPEMRPWDQGKNLAQMVNEPRFRKKKLSAASKLELLKRTGSRCRGQEREGEFAPPSAYSTGAKQPKYSNFTRGGEEFKHASVGSQPYSAGTSEPSYTPKLSFEDLITQRLAEVRKLSEQQQQSFAGPF</sequence>
<gene>
    <name evidence="1" type="ORF">HPB47_001148</name>
</gene>
<proteinExistence type="predicted"/>
<name>A0AC60PPU0_IXOPE</name>
<keyword evidence="2" id="KW-1185">Reference proteome</keyword>
<organism evidence="1 2">
    <name type="scientific">Ixodes persulcatus</name>
    <name type="common">Taiga tick</name>
    <dbReference type="NCBI Taxonomy" id="34615"/>
    <lineage>
        <taxon>Eukaryota</taxon>
        <taxon>Metazoa</taxon>
        <taxon>Ecdysozoa</taxon>
        <taxon>Arthropoda</taxon>
        <taxon>Chelicerata</taxon>
        <taxon>Arachnida</taxon>
        <taxon>Acari</taxon>
        <taxon>Parasitiformes</taxon>
        <taxon>Ixodida</taxon>
        <taxon>Ixodoidea</taxon>
        <taxon>Ixodidae</taxon>
        <taxon>Ixodinae</taxon>
        <taxon>Ixodes</taxon>
    </lineage>
</organism>
<comment type="caution">
    <text evidence="1">The sequence shown here is derived from an EMBL/GenBank/DDBJ whole genome shotgun (WGS) entry which is preliminary data.</text>
</comment>
<evidence type="ECO:0000313" key="1">
    <source>
        <dbReference type="EMBL" id="KAG0423055.1"/>
    </source>
</evidence>
<accession>A0AC60PPU0</accession>
<protein>
    <submittedName>
        <fullName evidence="1">Uncharacterized protein</fullName>
    </submittedName>
</protein>
<dbReference type="Proteomes" id="UP000805193">
    <property type="component" value="Unassembled WGS sequence"/>
</dbReference>
<dbReference type="EMBL" id="JABSTQ010010151">
    <property type="protein sequence ID" value="KAG0423055.1"/>
    <property type="molecule type" value="Genomic_DNA"/>
</dbReference>